<dbReference type="Proteomes" id="UP000828390">
    <property type="component" value="Unassembled WGS sequence"/>
</dbReference>
<comment type="caution">
    <text evidence="1">The sequence shown here is derived from an EMBL/GenBank/DDBJ whole genome shotgun (WGS) entry which is preliminary data.</text>
</comment>
<protein>
    <submittedName>
        <fullName evidence="1">Uncharacterized protein</fullName>
    </submittedName>
</protein>
<name>A0A9D4HF33_DREPO</name>
<keyword evidence="2" id="KW-1185">Reference proteome</keyword>
<dbReference type="AlphaFoldDB" id="A0A9D4HF33"/>
<dbReference type="EMBL" id="JAIWYP010000013">
    <property type="protein sequence ID" value="KAH3716747.1"/>
    <property type="molecule type" value="Genomic_DNA"/>
</dbReference>
<reference evidence="1" key="1">
    <citation type="journal article" date="2019" name="bioRxiv">
        <title>The Genome of the Zebra Mussel, Dreissena polymorpha: A Resource for Invasive Species Research.</title>
        <authorList>
            <person name="McCartney M.A."/>
            <person name="Auch B."/>
            <person name="Kono T."/>
            <person name="Mallez S."/>
            <person name="Zhang Y."/>
            <person name="Obille A."/>
            <person name="Becker A."/>
            <person name="Abrahante J.E."/>
            <person name="Garbe J."/>
            <person name="Badalamenti J.P."/>
            <person name="Herman A."/>
            <person name="Mangelson H."/>
            <person name="Liachko I."/>
            <person name="Sullivan S."/>
            <person name="Sone E.D."/>
            <person name="Koren S."/>
            <person name="Silverstein K.A.T."/>
            <person name="Beckman K.B."/>
            <person name="Gohl D.M."/>
        </authorList>
    </citation>
    <scope>NUCLEOTIDE SEQUENCE</scope>
    <source>
        <strain evidence="1">Duluth1</strain>
        <tissue evidence="1">Whole animal</tissue>
    </source>
</reference>
<evidence type="ECO:0000313" key="1">
    <source>
        <dbReference type="EMBL" id="KAH3716747.1"/>
    </source>
</evidence>
<reference evidence="1" key="2">
    <citation type="submission" date="2020-11" db="EMBL/GenBank/DDBJ databases">
        <authorList>
            <person name="McCartney M.A."/>
            <person name="Auch B."/>
            <person name="Kono T."/>
            <person name="Mallez S."/>
            <person name="Becker A."/>
            <person name="Gohl D.M."/>
            <person name="Silverstein K.A.T."/>
            <person name="Koren S."/>
            <person name="Bechman K.B."/>
            <person name="Herman A."/>
            <person name="Abrahante J.E."/>
            <person name="Garbe J."/>
        </authorList>
    </citation>
    <scope>NUCLEOTIDE SEQUENCE</scope>
    <source>
        <strain evidence="1">Duluth1</strain>
        <tissue evidence="1">Whole animal</tissue>
    </source>
</reference>
<evidence type="ECO:0000313" key="2">
    <source>
        <dbReference type="Proteomes" id="UP000828390"/>
    </source>
</evidence>
<gene>
    <name evidence="1" type="ORF">DPMN_059476</name>
</gene>
<accession>A0A9D4HF33</accession>
<sequence length="67" mass="7547">MVSKTYQSDLCTCMKRKWASPKTSSPQMSANSRGLADKFETKAHSKNICAMGAFRETVLKWSLLPVY</sequence>
<proteinExistence type="predicted"/>
<organism evidence="1 2">
    <name type="scientific">Dreissena polymorpha</name>
    <name type="common">Zebra mussel</name>
    <name type="synonym">Mytilus polymorpha</name>
    <dbReference type="NCBI Taxonomy" id="45954"/>
    <lineage>
        <taxon>Eukaryota</taxon>
        <taxon>Metazoa</taxon>
        <taxon>Spiralia</taxon>
        <taxon>Lophotrochozoa</taxon>
        <taxon>Mollusca</taxon>
        <taxon>Bivalvia</taxon>
        <taxon>Autobranchia</taxon>
        <taxon>Heteroconchia</taxon>
        <taxon>Euheterodonta</taxon>
        <taxon>Imparidentia</taxon>
        <taxon>Neoheterodontei</taxon>
        <taxon>Myida</taxon>
        <taxon>Dreissenoidea</taxon>
        <taxon>Dreissenidae</taxon>
        <taxon>Dreissena</taxon>
    </lineage>
</organism>